<gene>
    <name evidence="1" type="ORF">BSTOLATCC_MIC18512</name>
</gene>
<reference evidence="1" key="1">
    <citation type="submission" date="2021-09" db="EMBL/GenBank/DDBJ databases">
        <authorList>
            <consortium name="AG Swart"/>
            <person name="Singh M."/>
            <person name="Singh A."/>
            <person name="Seah K."/>
            <person name="Emmerich C."/>
        </authorList>
    </citation>
    <scope>NUCLEOTIDE SEQUENCE</scope>
    <source>
        <strain evidence="1">ATCC30299</strain>
    </source>
</reference>
<keyword evidence="2" id="KW-1185">Reference proteome</keyword>
<dbReference type="AlphaFoldDB" id="A0AAU9IVP6"/>
<comment type="caution">
    <text evidence="1">The sequence shown here is derived from an EMBL/GenBank/DDBJ whole genome shotgun (WGS) entry which is preliminary data.</text>
</comment>
<protein>
    <recommendedName>
        <fullName evidence="3">F-box domain-containing protein</fullName>
    </recommendedName>
</protein>
<accession>A0AAU9IVP6</accession>
<name>A0AAU9IVP6_9CILI</name>
<proteinExistence type="predicted"/>
<organism evidence="1 2">
    <name type="scientific">Blepharisma stoltei</name>
    <dbReference type="NCBI Taxonomy" id="1481888"/>
    <lineage>
        <taxon>Eukaryota</taxon>
        <taxon>Sar</taxon>
        <taxon>Alveolata</taxon>
        <taxon>Ciliophora</taxon>
        <taxon>Postciliodesmatophora</taxon>
        <taxon>Heterotrichea</taxon>
        <taxon>Heterotrichida</taxon>
        <taxon>Blepharismidae</taxon>
        <taxon>Blepharisma</taxon>
    </lineage>
</organism>
<sequence>MEHLPGDILPSILIFLETSQIFRHIVLLSKTFYHATKAIGFLRNLVQRDFYIQKPLDLADCTCYRLLKESLEFKHKEDYEYLDFKGYSTNGGVDEDNPIYWLENLFEKNQKPYCCRENKTNVNIVSVLVDSQFNNVEYYLSKREAIKIIKEWMRQKNRNVQKKCEHAGITIFKYVFSNFPLDAIACGENDPEAFKEKVRYVYQQLEEKQCDVLKSRRYVNDPFLLDIPIDINEADTAPFIACITGLEISRVGNFTCPIKTLIIFTSESYIDVTDPGLSIYDNLTNDDCVKTFLESEQKIKTYPKCECQGYEYFEFKPTDFVIKPIVWINFLESPRVYEVDIDLIGKFSGMYLCAKLICAENRRSEEGWEHENMNIDITWILAKGKVISFEDNL</sequence>
<evidence type="ECO:0000313" key="1">
    <source>
        <dbReference type="EMBL" id="CAG9317258.1"/>
    </source>
</evidence>
<evidence type="ECO:0008006" key="3">
    <source>
        <dbReference type="Google" id="ProtNLM"/>
    </source>
</evidence>
<dbReference type="EMBL" id="CAJZBQ010000018">
    <property type="protein sequence ID" value="CAG9317258.1"/>
    <property type="molecule type" value="Genomic_DNA"/>
</dbReference>
<dbReference type="Proteomes" id="UP001162131">
    <property type="component" value="Unassembled WGS sequence"/>
</dbReference>
<evidence type="ECO:0000313" key="2">
    <source>
        <dbReference type="Proteomes" id="UP001162131"/>
    </source>
</evidence>